<sequence>MRSLKKLIKKGVKIIFADFSVITLGSFLTALGINLFLAPNKIAAGGVSGIAIILHHLIKVPIGATMLVINIMLFIVAFLILGRSFGLKSIYATVILSVFVDGLAQITPNSWAVQDLLLAVLFGDFLTGIGIAMVLSRDASTGGTDIIAMILTKFTGIDVGKTLLFVDFLVTLFATISFGKIIGMYSLLAVIVNTTTIDYVLEGISTSFKVIVITMKGKKIAERTIKELNRGVTILEATGAYTGEKRDMLWIVLKRPREMIKLRNIIKEEDPTAFMTVSHVREVLGKGFRRI</sequence>
<dbReference type="CDD" id="cd16380">
    <property type="entry name" value="YitT_C"/>
    <property type="match status" value="1"/>
</dbReference>
<dbReference type="Pfam" id="PF10035">
    <property type="entry name" value="DUF2179"/>
    <property type="match status" value="1"/>
</dbReference>
<evidence type="ECO:0000256" key="2">
    <source>
        <dbReference type="ARBA" id="ARBA00022475"/>
    </source>
</evidence>
<dbReference type="PIRSF" id="PIRSF006483">
    <property type="entry name" value="Membrane_protein_YitT"/>
    <property type="match status" value="1"/>
</dbReference>
<evidence type="ECO:0000259" key="7">
    <source>
        <dbReference type="Pfam" id="PF10035"/>
    </source>
</evidence>
<evidence type="ECO:0000256" key="4">
    <source>
        <dbReference type="ARBA" id="ARBA00022989"/>
    </source>
</evidence>
<evidence type="ECO:0000256" key="3">
    <source>
        <dbReference type="ARBA" id="ARBA00022692"/>
    </source>
</evidence>
<feature type="domain" description="DUF2179" evidence="7">
    <location>
        <begin position="230"/>
        <end position="285"/>
    </location>
</feature>
<dbReference type="Pfam" id="PF02588">
    <property type="entry name" value="YitT_membrane"/>
    <property type="match status" value="1"/>
</dbReference>
<feature type="transmembrane region" description="Helical" evidence="6">
    <location>
        <begin position="57"/>
        <end position="82"/>
    </location>
</feature>
<feature type="transmembrane region" description="Helical" evidence="6">
    <location>
        <begin position="112"/>
        <end position="135"/>
    </location>
</feature>
<proteinExistence type="predicted"/>
<keyword evidence="5 6" id="KW-0472">Membrane</keyword>
<dbReference type="InterPro" id="IPR015867">
    <property type="entry name" value="N-reg_PII/ATP_PRibTrfase_C"/>
</dbReference>
<dbReference type="AlphaFoldDB" id="A0A7V5HMK7"/>
<comment type="caution">
    <text evidence="8">The sequence shown here is derived from an EMBL/GenBank/DDBJ whole genome shotgun (WGS) entry which is preliminary data.</text>
</comment>
<dbReference type="EMBL" id="DRTX01000080">
    <property type="protein sequence ID" value="HHF53002.1"/>
    <property type="molecule type" value="Genomic_DNA"/>
</dbReference>
<comment type="subcellular location">
    <subcellularLocation>
        <location evidence="1">Cell membrane</location>
        <topology evidence="1">Multi-pass membrane protein</topology>
    </subcellularLocation>
</comment>
<dbReference type="InterPro" id="IPR019264">
    <property type="entry name" value="DUF2179"/>
</dbReference>
<evidence type="ECO:0000256" key="6">
    <source>
        <dbReference type="SAM" id="Phobius"/>
    </source>
</evidence>
<dbReference type="PANTHER" id="PTHR33545:SF5">
    <property type="entry name" value="UPF0750 MEMBRANE PROTEIN YITT"/>
    <property type="match status" value="1"/>
</dbReference>
<keyword evidence="3 6" id="KW-0812">Transmembrane</keyword>
<accession>A0A7V5HMK7</accession>
<name>A0A7V5HMK7_UNCW3</name>
<keyword evidence="4 6" id="KW-1133">Transmembrane helix</keyword>
<organism evidence="8">
    <name type="scientific">candidate division WOR-3 bacterium</name>
    <dbReference type="NCBI Taxonomy" id="2052148"/>
    <lineage>
        <taxon>Bacteria</taxon>
        <taxon>Bacteria division WOR-3</taxon>
    </lineage>
</organism>
<dbReference type="Proteomes" id="UP000886050">
    <property type="component" value="Unassembled WGS sequence"/>
</dbReference>
<feature type="transmembrane region" description="Helical" evidence="6">
    <location>
        <begin position="12"/>
        <end position="37"/>
    </location>
</feature>
<evidence type="ECO:0000256" key="1">
    <source>
        <dbReference type="ARBA" id="ARBA00004651"/>
    </source>
</evidence>
<protein>
    <submittedName>
        <fullName evidence="8">YitT family protein</fullName>
    </submittedName>
</protein>
<dbReference type="InterPro" id="IPR003740">
    <property type="entry name" value="YitT"/>
</dbReference>
<keyword evidence="2" id="KW-1003">Cell membrane</keyword>
<dbReference type="InterPro" id="IPR051461">
    <property type="entry name" value="UPF0750_membrane"/>
</dbReference>
<evidence type="ECO:0000313" key="8">
    <source>
        <dbReference type="EMBL" id="HHF53002.1"/>
    </source>
</evidence>
<gene>
    <name evidence="8" type="ORF">ENL43_01390</name>
</gene>
<dbReference type="Gene3D" id="3.30.70.120">
    <property type="match status" value="1"/>
</dbReference>
<reference evidence="8" key="1">
    <citation type="journal article" date="2020" name="mSystems">
        <title>Genome- and Community-Level Interaction Insights into Carbon Utilization and Element Cycling Functions of Hydrothermarchaeota in Hydrothermal Sediment.</title>
        <authorList>
            <person name="Zhou Z."/>
            <person name="Liu Y."/>
            <person name="Xu W."/>
            <person name="Pan J."/>
            <person name="Luo Z.H."/>
            <person name="Li M."/>
        </authorList>
    </citation>
    <scope>NUCLEOTIDE SEQUENCE [LARGE SCALE GENOMIC DNA]</scope>
    <source>
        <strain evidence="8">HyVt-96</strain>
    </source>
</reference>
<evidence type="ECO:0000256" key="5">
    <source>
        <dbReference type="ARBA" id="ARBA00023136"/>
    </source>
</evidence>
<dbReference type="PANTHER" id="PTHR33545">
    <property type="entry name" value="UPF0750 MEMBRANE PROTEIN YITT-RELATED"/>
    <property type="match status" value="1"/>
</dbReference>
<feature type="transmembrane region" description="Helical" evidence="6">
    <location>
        <begin position="89"/>
        <end position="106"/>
    </location>
</feature>
<dbReference type="GO" id="GO:0005886">
    <property type="term" value="C:plasma membrane"/>
    <property type="evidence" value="ECO:0007669"/>
    <property type="project" value="UniProtKB-SubCell"/>
</dbReference>